<evidence type="ECO:0000256" key="1">
    <source>
        <dbReference type="SAM" id="SignalP"/>
    </source>
</evidence>
<dbReference type="EC" id="3.-.-.-" evidence="3"/>
<keyword evidence="3" id="KW-0378">Hydrolase</keyword>
<organism evidence="3 4">
    <name type="scientific">Streptomyces flavochromogenes</name>
    <dbReference type="NCBI Taxonomy" id="68199"/>
    <lineage>
        <taxon>Bacteria</taxon>
        <taxon>Bacillati</taxon>
        <taxon>Actinomycetota</taxon>
        <taxon>Actinomycetes</taxon>
        <taxon>Kitasatosporales</taxon>
        <taxon>Streptomycetaceae</taxon>
        <taxon>Streptomyces</taxon>
    </lineage>
</organism>
<feature type="chain" id="PRO_5045459273" evidence="1">
    <location>
        <begin position="29"/>
        <end position="399"/>
    </location>
</feature>
<gene>
    <name evidence="3" type="ORF">ACFY8C_11475</name>
</gene>
<sequence length="399" mass="42409">MRKSTRTLLAAALVLGVAAGPALTPAFAASAFAPPAFATSPAAASPARPVSPDLSEVIAGLPRADATAALVRVGGTEGSWQGVSGVHDLTTGAPADPAARFRAGSVTKVFTAATVLQLTSERRIDLDRTARSYLPELIPGRYATVTVRQLLNHTHGIPAPETAVGDTVEEWYAHRFDVHDPEAMVRSATAKPREFRPGTKQHYLNIGYTIAGLIVERVTGDSYEHQVERRILRPLGLRDTYLPGEAAGLVGPYNHGYQTMRLDDGTTGLRDVSEWGVTDGWAAGDLVSTTADLERFTRALFAGRVVRGPILEEMFTLPKVADLKSGDPAAYSAGLSMKKLGGREVWGKTGGRWGYNAAIASTRDGARTLVYSVNSTDAKGQDMNPTALNLMVAAYGLPD</sequence>
<proteinExistence type="predicted"/>
<evidence type="ECO:0000259" key="2">
    <source>
        <dbReference type="Pfam" id="PF00144"/>
    </source>
</evidence>
<accession>A0ABW6XNB8</accession>
<comment type="caution">
    <text evidence="3">The sequence shown here is derived from an EMBL/GenBank/DDBJ whole genome shotgun (WGS) entry which is preliminary data.</text>
</comment>
<dbReference type="EMBL" id="JBIBDZ010000002">
    <property type="protein sequence ID" value="MFF5918958.1"/>
    <property type="molecule type" value="Genomic_DNA"/>
</dbReference>
<dbReference type="GO" id="GO:0016787">
    <property type="term" value="F:hydrolase activity"/>
    <property type="evidence" value="ECO:0007669"/>
    <property type="project" value="UniProtKB-KW"/>
</dbReference>
<dbReference type="Proteomes" id="UP001602370">
    <property type="component" value="Unassembled WGS sequence"/>
</dbReference>
<evidence type="ECO:0000313" key="4">
    <source>
        <dbReference type="Proteomes" id="UP001602370"/>
    </source>
</evidence>
<keyword evidence="4" id="KW-1185">Reference proteome</keyword>
<dbReference type="SUPFAM" id="SSF56601">
    <property type="entry name" value="beta-lactamase/transpeptidase-like"/>
    <property type="match status" value="1"/>
</dbReference>
<name>A0ABW6XNB8_9ACTN</name>
<dbReference type="RefSeq" id="WP_030322359.1">
    <property type="nucleotide sequence ID" value="NZ_JBIBDZ010000002.1"/>
</dbReference>
<dbReference type="PANTHER" id="PTHR46825:SF7">
    <property type="entry name" value="D-ALANYL-D-ALANINE CARBOXYPEPTIDASE"/>
    <property type="match status" value="1"/>
</dbReference>
<dbReference type="InterPro" id="IPR006311">
    <property type="entry name" value="TAT_signal"/>
</dbReference>
<dbReference type="InterPro" id="IPR050491">
    <property type="entry name" value="AmpC-like"/>
</dbReference>
<feature type="domain" description="Beta-lactamase-related" evidence="2">
    <location>
        <begin position="80"/>
        <end position="382"/>
    </location>
</feature>
<reference evidence="3 4" key="1">
    <citation type="submission" date="2024-10" db="EMBL/GenBank/DDBJ databases">
        <title>The Natural Products Discovery Center: Release of the First 8490 Sequenced Strains for Exploring Actinobacteria Biosynthetic Diversity.</title>
        <authorList>
            <person name="Kalkreuter E."/>
            <person name="Kautsar S.A."/>
            <person name="Yang D."/>
            <person name="Bader C.D."/>
            <person name="Teijaro C.N."/>
            <person name="Fluegel L."/>
            <person name="Davis C.M."/>
            <person name="Simpson J.R."/>
            <person name="Lauterbach L."/>
            <person name="Steele A.D."/>
            <person name="Gui C."/>
            <person name="Meng S."/>
            <person name="Li G."/>
            <person name="Viehrig K."/>
            <person name="Ye F."/>
            <person name="Su P."/>
            <person name="Kiefer A.F."/>
            <person name="Nichols A."/>
            <person name="Cepeda A.J."/>
            <person name="Yan W."/>
            <person name="Fan B."/>
            <person name="Jiang Y."/>
            <person name="Adhikari A."/>
            <person name="Zheng C.-J."/>
            <person name="Schuster L."/>
            <person name="Cowan T.M."/>
            <person name="Smanski M.J."/>
            <person name="Chevrette M.G."/>
            <person name="De Carvalho L.P.S."/>
            <person name="Shen B."/>
        </authorList>
    </citation>
    <scope>NUCLEOTIDE SEQUENCE [LARGE SCALE GENOMIC DNA]</scope>
    <source>
        <strain evidence="3 4">NPDC012605</strain>
    </source>
</reference>
<dbReference type="PANTHER" id="PTHR46825">
    <property type="entry name" value="D-ALANYL-D-ALANINE-CARBOXYPEPTIDASE/ENDOPEPTIDASE AMPH"/>
    <property type="match status" value="1"/>
</dbReference>
<feature type="signal peptide" evidence="1">
    <location>
        <begin position="1"/>
        <end position="28"/>
    </location>
</feature>
<evidence type="ECO:0000313" key="3">
    <source>
        <dbReference type="EMBL" id="MFF5918958.1"/>
    </source>
</evidence>
<protein>
    <submittedName>
        <fullName evidence="3">Serine hydrolase domain-containing protein</fullName>
        <ecNumber evidence="3">3.-.-.-</ecNumber>
    </submittedName>
</protein>
<dbReference type="PROSITE" id="PS51318">
    <property type="entry name" value="TAT"/>
    <property type="match status" value="1"/>
</dbReference>
<keyword evidence="1" id="KW-0732">Signal</keyword>
<dbReference type="Gene3D" id="3.40.710.10">
    <property type="entry name" value="DD-peptidase/beta-lactamase superfamily"/>
    <property type="match status" value="1"/>
</dbReference>
<dbReference type="InterPro" id="IPR001466">
    <property type="entry name" value="Beta-lactam-related"/>
</dbReference>
<dbReference type="Pfam" id="PF00144">
    <property type="entry name" value="Beta-lactamase"/>
    <property type="match status" value="1"/>
</dbReference>
<dbReference type="InterPro" id="IPR012338">
    <property type="entry name" value="Beta-lactam/transpept-like"/>
</dbReference>